<evidence type="ECO:0000256" key="1">
    <source>
        <dbReference type="SAM" id="SignalP"/>
    </source>
</evidence>
<dbReference type="AlphaFoldDB" id="A0AAJ2HKP6"/>
<dbReference type="EMBL" id="JAHWXH010000001">
    <property type="protein sequence ID" value="MDS0244703.1"/>
    <property type="molecule type" value="Genomic_DNA"/>
</dbReference>
<dbReference type="SUPFAM" id="SSF69322">
    <property type="entry name" value="Tricorn protease domain 2"/>
    <property type="match status" value="1"/>
</dbReference>
<feature type="chain" id="PRO_5042600935" evidence="1">
    <location>
        <begin position="26"/>
        <end position="337"/>
    </location>
</feature>
<gene>
    <name evidence="2" type="ORF">KZC50_03655</name>
</gene>
<sequence length="337" mass="34752">MSRRRRFVAAALVTAATAGGLVACAPEPPTDAWVLTPISYDNRLDGDGGAPEHIDLTYPMALTGDTAGGFWGHSAGSFVHIDADGTAVRRFNLDPGAPSGMTVALNPTTLVMTSQTDARFTSSVVLFDTDTMTFSDLSDDTRTIGALAAHGGDVYLAVYGFGEPTFTVETLSASAPGTPRQIGPAFDGHGPLAIDVDDAGTVYVATESERIVISDEGTILHREDVPSVRPAVAVNGDGDAVWTGQAPASADVPSFVRGGSGEARDIIATYSECAAGPNASESAVDVLTLATGATERSLPFLCGQARVTWIDDDQLVASVGTENGAVLVRIAPPGQAR</sequence>
<reference evidence="2 3" key="1">
    <citation type="submission" date="2021-06" db="EMBL/GenBank/DDBJ databases">
        <title>Genome-based taxonomic framework of Microbacterium strains isolated from marine environment, the description of four new species and reclassification of four preexisting species.</title>
        <authorList>
            <person name="Lee S.D."/>
            <person name="Kim S.-M."/>
            <person name="Byeon Y.-S."/>
            <person name="Yang H.L."/>
            <person name="Kim I.S."/>
        </authorList>
    </citation>
    <scope>NUCLEOTIDE SEQUENCE [LARGE SCALE GENOMIC DNA]</scope>
    <source>
        <strain evidence="2 3">KACC 20514</strain>
    </source>
</reference>
<feature type="signal peptide" evidence="1">
    <location>
        <begin position="1"/>
        <end position="25"/>
    </location>
</feature>
<dbReference type="PROSITE" id="PS51318">
    <property type="entry name" value="TAT"/>
    <property type="match status" value="1"/>
</dbReference>
<dbReference type="RefSeq" id="WP_310890650.1">
    <property type="nucleotide sequence ID" value="NZ_BAAAGR010000001.1"/>
</dbReference>
<proteinExistence type="predicted"/>
<keyword evidence="1" id="KW-0732">Signal</keyword>
<evidence type="ECO:0000313" key="3">
    <source>
        <dbReference type="Proteomes" id="UP001183582"/>
    </source>
</evidence>
<name>A0AAJ2HKP6_9MICO</name>
<evidence type="ECO:0000313" key="2">
    <source>
        <dbReference type="EMBL" id="MDS0244703.1"/>
    </source>
</evidence>
<organism evidence="2 3">
    <name type="scientific">Microbacterium aurantiacum</name>
    <dbReference type="NCBI Taxonomy" id="162393"/>
    <lineage>
        <taxon>Bacteria</taxon>
        <taxon>Bacillati</taxon>
        <taxon>Actinomycetota</taxon>
        <taxon>Actinomycetes</taxon>
        <taxon>Micrococcales</taxon>
        <taxon>Microbacteriaceae</taxon>
        <taxon>Microbacterium</taxon>
    </lineage>
</organism>
<dbReference type="PROSITE" id="PS51257">
    <property type="entry name" value="PROKAR_LIPOPROTEIN"/>
    <property type="match status" value="1"/>
</dbReference>
<protein>
    <submittedName>
        <fullName evidence="2">Uncharacterized protein</fullName>
    </submittedName>
</protein>
<dbReference type="InterPro" id="IPR006311">
    <property type="entry name" value="TAT_signal"/>
</dbReference>
<accession>A0AAJ2HKP6</accession>
<dbReference type="GeneID" id="301457293"/>
<comment type="caution">
    <text evidence="2">The sequence shown here is derived from an EMBL/GenBank/DDBJ whole genome shotgun (WGS) entry which is preliminary data.</text>
</comment>
<dbReference type="Proteomes" id="UP001183582">
    <property type="component" value="Unassembled WGS sequence"/>
</dbReference>